<keyword evidence="3" id="KW-0288">FMN</keyword>
<comment type="catalytic activity">
    <reaction evidence="11">
        <text>5,6-dihydrouridine(17) in tRNA + NAD(+) = uridine(17) in tRNA + NADH + H(+)</text>
        <dbReference type="Rhea" id="RHEA:53372"/>
        <dbReference type="Rhea" id="RHEA-COMP:13541"/>
        <dbReference type="Rhea" id="RHEA-COMP:13542"/>
        <dbReference type="ChEBI" id="CHEBI:15378"/>
        <dbReference type="ChEBI" id="CHEBI:57540"/>
        <dbReference type="ChEBI" id="CHEBI:57945"/>
        <dbReference type="ChEBI" id="CHEBI:65315"/>
        <dbReference type="ChEBI" id="CHEBI:74443"/>
        <dbReference type="EC" id="1.3.1.88"/>
    </reaction>
    <physiologicalReaction direction="right-to-left" evidence="11">
        <dbReference type="Rhea" id="RHEA:53374"/>
    </physiologicalReaction>
</comment>
<dbReference type="GO" id="GO:0050660">
    <property type="term" value="F:flavin adenine dinucleotide binding"/>
    <property type="evidence" value="ECO:0007669"/>
    <property type="project" value="InterPro"/>
</dbReference>
<evidence type="ECO:0000256" key="4">
    <source>
        <dbReference type="ARBA" id="ARBA00022664"/>
    </source>
</evidence>
<sequence>MTDAGEATGSRSWYSYVAAPMVGQSDLAFRLTAVQYGATATWTQMYHTEDILYHNETYEKALRALEMGSAARENCDIVTGERAPQIVQLAGDDPEQFVQAARRFLPIADAIDLNLGCPQARARDGHYGGYLLKRREWPLLERIVQALCKSCDVPITTKIRLCDTASDTYELGQRLALAGSSVITLHARHVAPNRRRAGMAKLEHVQNDAHAC</sequence>
<evidence type="ECO:0000256" key="2">
    <source>
        <dbReference type="ARBA" id="ARBA00022630"/>
    </source>
</evidence>
<evidence type="ECO:0000256" key="13">
    <source>
        <dbReference type="ARBA" id="ARBA00048342"/>
    </source>
</evidence>
<evidence type="ECO:0000256" key="12">
    <source>
        <dbReference type="ARBA" id="ARBA00047652"/>
    </source>
</evidence>
<keyword evidence="4" id="KW-0507">mRNA processing</keyword>
<dbReference type="GO" id="GO:0017150">
    <property type="term" value="F:tRNA dihydrouridine synthase activity"/>
    <property type="evidence" value="ECO:0007669"/>
    <property type="project" value="InterPro"/>
</dbReference>
<dbReference type="CDD" id="cd02801">
    <property type="entry name" value="DUS_like_FMN"/>
    <property type="match status" value="1"/>
</dbReference>
<evidence type="ECO:0000256" key="3">
    <source>
        <dbReference type="ARBA" id="ARBA00022643"/>
    </source>
</evidence>
<dbReference type="PANTHER" id="PTHR11082">
    <property type="entry name" value="TRNA-DIHYDROURIDINE SYNTHASE"/>
    <property type="match status" value="1"/>
</dbReference>
<dbReference type="GO" id="GO:0006397">
    <property type="term" value="P:mRNA processing"/>
    <property type="evidence" value="ECO:0007669"/>
    <property type="project" value="UniProtKB-KW"/>
</dbReference>
<evidence type="ECO:0000256" key="1">
    <source>
        <dbReference type="ARBA" id="ARBA00001917"/>
    </source>
</evidence>
<keyword evidence="8" id="KW-0520">NAD</keyword>
<evidence type="ECO:0000256" key="14">
    <source>
        <dbReference type="ARBA" id="ARBA00048934"/>
    </source>
</evidence>
<accession>A8Q203</accession>
<dbReference type="PANTHER" id="PTHR11082:SF5">
    <property type="entry name" value="TRNA-DIHYDROURIDINE(16_17) SYNTHASE [NAD(P)(+)]-LIKE"/>
    <property type="match status" value="1"/>
</dbReference>
<reference evidence="18 19" key="1">
    <citation type="journal article" date="2007" name="Proc. Natl. Acad. Sci. U.S.A.">
        <title>Dandruff-associated Malassezia genomes reveal convergent and divergent virulence traits shared with plant and human fungal pathogens.</title>
        <authorList>
            <person name="Xu J."/>
            <person name="Saunders C.W."/>
            <person name="Hu P."/>
            <person name="Grant R.A."/>
            <person name="Boekhout T."/>
            <person name="Kuramae E.E."/>
            <person name="Kronstad J.W."/>
            <person name="Deangelis Y.M."/>
            <person name="Reeder N.L."/>
            <person name="Johnstone K.R."/>
            <person name="Leland M."/>
            <person name="Fieno A.M."/>
            <person name="Begley W.M."/>
            <person name="Sun Y."/>
            <person name="Lacey M.P."/>
            <person name="Chaudhary T."/>
            <person name="Keough T."/>
            <person name="Chu L."/>
            <person name="Sears R."/>
            <person name="Yuan B."/>
            <person name="Dawson T.L.Jr."/>
        </authorList>
    </citation>
    <scope>NUCLEOTIDE SEQUENCE [LARGE SCALE GENOMIC DNA]</scope>
    <source>
        <strain evidence="19">ATCC MYA-4612 / CBS 7966</strain>
    </source>
</reference>
<keyword evidence="2" id="KW-0285">Flavoprotein</keyword>
<dbReference type="InterPro" id="IPR013785">
    <property type="entry name" value="Aldolase_TIM"/>
</dbReference>
<dbReference type="VEuPathDB" id="FungiDB:MGL_1866"/>
<keyword evidence="19" id="KW-1185">Reference proteome</keyword>
<gene>
    <name evidence="18" type="ORF">MGL_1866</name>
</gene>
<dbReference type="RefSeq" id="XP_001730867.1">
    <property type="nucleotide sequence ID" value="XM_001730815.1"/>
</dbReference>
<dbReference type="STRING" id="425265.A8Q203"/>
<feature type="domain" description="DUS-like FMN-binding" evidence="17">
    <location>
        <begin position="18"/>
        <end position="205"/>
    </location>
</feature>
<comment type="similarity">
    <text evidence="9">Belongs to the Dus family. Dus1 subfamily.</text>
</comment>
<comment type="catalytic activity">
    <reaction evidence="13">
        <text>a 5,6-dihydrouridine in mRNA + NAD(+) = a uridine in mRNA + NADH + H(+)</text>
        <dbReference type="Rhea" id="RHEA:69851"/>
        <dbReference type="Rhea" id="RHEA-COMP:14658"/>
        <dbReference type="Rhea" id="RHEA-COMP:17789"/>
        <dbReference type="ChEBI" id="CHEBI:15378"/>
        <dbReference type="ChEBI" id="CHEBI:57540"/>
        <dbReference type="ChEBI" id="CHEBI:57945"/>
        <dbReference type="ChEBI" id="CHEBI:65315"/>
        <dbReference type="ChEBI" id="CHEBI:74443"/>
    </reaction>
    <physiologicalReaction direction="right-to-left" evidence="13">
        <dbReference type="Rhea" id="RHEA:69853"/>
    </physiologicalReaction>
</comment>
<dbReference type="InParanoid" id="A8Q203"/>
<evidence type="ECO:0000256" key="6">
    <source>
        <dbReference type="ARBA" id="ARBA00022857"/>
    </source>
</evidence>
<name>A8Q203_MALGO</name>
<dbReference type="EC" id="1.3.1.88" evidence="10"/>
<dbReference type="Proteomes" id="UP000008837">
    <property type="component" value="Unassembled WGS sequence"/>
</dbReference>
<evidence type="ECO:0000256" key="10">
    <source>
        <dbReference type="ARBA" id="ARBA00038890"/>
    </source>
</evidence>
<dbReference type="Gene3D" id="3.20.20.70">
    <property type="entry name" value="Aldolase class I"/>
    <property type="match status" value="1"/>
</dbReference>
<comment type="catalytic activity">
    <reaction evidence="12">
        <text>5,6-dihydrouridine(16) in tRNA + NADP(+) = uridine(16) in tRNA + NADPH + H(+)</text>
        <dbReference type="Rhea" id="RHEA:53376"/>
        <dbReference type="Rhea" id="RHEA-COMP:13543"/>
        <dbReference type="Rhea" id="RHEA-COMP:13544"/>
        <dbReference type="ChEBI" id="CHEBI:15378"/>
        <dbReference type="ChEBI" id="CHEBI:57783"/>
        <dbReference type="ChEBI" id="CHEBI:58349"/>
        <dbReference type="ChEBI" id="CHEBI:65315"/>
        <dbReference type="ChEBI" id="CHEBI:74443"/>
        <dbReference type="EC" id="1.3.1.88"/>
    </reaction>
    <physiologicalReaction direction="right-to-left" evidence="12">
        <dbReference type="Rhea" id="RHEA:53378"/>
    </physiologicalReaction>
</comment>
<evidence type="ECO:0000313" key="19">
    <source>
        <dbReference type="Proteomes" id="UP000008837"/>
    </source>
</evidence>
<dbReference type="InterPro" id="IPR035587">
    <property type="entry name" value="DUS-like_FMN-bd"/>
</dbReference>
<organism evidence="18 19">
    <name type="scientific">Malassezia globosa (strain ATCC MYA-4612 / CBS 7966)</name>
    <name type="common">Dandruff-associated fungus</name>
    <dbReference type="NCBI Taxonomy" id="425265"/>
    <lineage>
        <taxon>Eukaryota</taxon>
        <taxon>Fungi</taxon>
        <taxon>Dikarya</taxon>
        <taxon>Basidiomycota</taxon>
        <taxon>Ustilaginomycotina</taxon>
        <taxon>Malasseziomycetes</taxon>
        <taxon>Malasseziales</taxon>
        <taxon>Malasseziaceae</taxon>
        <taxon>Malassezia</taxon>
    </lineage>
</organism>
<comment type="catalytic activity">
    <reaction evidence="16">
        <text>5,6-dihydrouridine(17) in tRNA + NADP(+) = uridine(17) in tRNA + NADPH + H(+)</text>
        <dbReference type="Rhea" id="RHEA:53368"/>
        <dbReference type="Rhea" id="RHEA-COMP:13541"/>
        <dbReference type="Rhea" id="RHEA-COMP:13542"/>
        <dbReference type="ChEBI" id="CHEBI:15378"/>
        <dbReference type="ChEBI" id="CHEBI:57783"/>
        <dbReference type="ChEBI" id="CHEBI:58349"/>
        <dbReference type="ChEBI" id="CHEBI:65315"/>
        <dbReference type="ChEBI" id="CHEBI:74443"/>
        <dbReference type="EC" id="1.3.1.88"/>
    </reaction>
    <physiologicalReaction direction="right-to-left" evidence="16">
        <dbReference type="Rhea" id="RHEA:53370"/>
    </physiologicalReaction>
</comment>
<comment type="catalytic activity">
    <reaction evidence="15">
        <text>a 5,6-dihydrouridine in mRNA + NADP(+) = a uridine in mRNA + NADPH + H(+)</text>
        <dbReference type="Rhea" id="RHEA:69855"/>
        <dbReference type="Rhea" id="RHEA-COMP:14658"/>
        <dbReference type="Rhea" id="RHEA-COMP:17789"/>
        <dbReference type="ChEBI" id="CHEBI:15378"/>
        <dbReference type="ChEBI" id="CHEBI:57783"/>
        <dbReference type="ChEBI" id="CHEBI:58349"/>
        <dbReference type="ChEBI" id="CHEBI:65315"/>
        <dbReference type="ChEBI" id="CHEBI:74443"/>
    </reaction>
    <physiologicalReaction direction="right-to-left" evidence="15">
        <dbReference type="Rhea" id="RHEA:69857"/>
    </physiologicalReaction>
</comment>
<dbReference type="InterPro" id="IPR018517">
    <property type="entry name" value="tRNA_hU_synthase_CS"/>
</dbReference>
<evidence type="ECO:0000256" key="5">
    <source>
        <dbReference type="ARBA" id="ARBA00022694"/>
    </source>
</evidence>
<dbReference type="GeneID" id="5855174"/>
<evidence type="ECO:0000256" key="16">
    <source>
        <dbReference type="ARBA" id="ARBA00049467"/>
    </source>
</evidence>
<dbReference type="PROSITE" id="PS01136">
    <property type="entry name" value="UPF0034"/>
    <property type="match status" value="1"/>
</dbReference>
<comment type="caution">
    <text evidence="18">The sequence shown here is derived from an EMBL/GenBank/DDBJ whole genome shotgun (WGS) entry which is preliminary data.</text>
</comment>
<evidence type="ECO:0000313" key="18">
    <source>
        <dbReference type="EMBL" id="EDP43653.1"/>
    </source>
</evidence>
<dbReference type="OrthoDB" id="272303at2759"/>
<comment type="cofactor">
    <cofactor evidence="1">
        <name>FMN</name>
        <dbReference type="ChEBI" id="CHEBI:58210"/>
    </cofactor>
</comment>
<evidence type="ECO:0000256" key="11">
    <source>
        <dbReference type="ARBA" id="ARBA00047287"/>
    </source>
</evidence>
<dbReference type="Pfam" id="PF01207">
    <property type="entry name" value="Dus"/>
    <property type="match status" value="1"/>
</dbReference>
<evidence type="ECO:0000256" key="7">
    <source>
        <dbReference type="ARBA" id="ARBA00023002"/>
    </source>
</evidence>
<evidence type="ECO:0000256" key="8">
    <source>
        <dbReference type="ARBA" id="ARBA00023027"/>
    </source>
</evidence>
<dbReference type="SUPFAM" id="SSF51395">
    <property type="entry name" value="FMN-linked oxidoreductases"/>
    <property type="match status" value="1"/>
</dbReference>
<dbReference type="EMBL" id="AAYY01000006">
    <property type="protein sequence ID" value="EDP43653.1"/>
    <property type="molecule type" value="Genomic_DNA"/>
</dbReference>
<dbReference type="AlphaFoldDB" id="A8Q203"/>
<protein>
    <recommendedName>
        <fullName evidence="10">tRNA-dihydrouridine(16/17) synthase [NAD(P)(+)]</fullName>
        <ecNumber evidence="10">1.3.1.88</ecNumber>
    </recommendedName>
</protein>
<evidence type="ECO:0000259" key="17">
    <source>
        <dbReference type="Pfam" id="PF01207"/>
    </source>
</evidence>
<evidence type="ECO:0000256" key="9">
    <source>
        <dbReference type="ARBA" id="ARBA00038313"/>
    </source>
</evidence>
<keyword evidence="7" id="KW-0560">Oxidoreductase</keyword>
<keyword evidence="6" id="KW-0521">NADP</keyword>
<dbReference type="KEGG" id="mgl:MGL_1866"/>
<evidence type="ECO:0000256" key="15">
    <source>
        <dbReference type="ARBA" id="ARBA00049447"/>
    </source>
</evidence>
<keyword evidence="5" id="KW-0819">tRNA processing</keyword>
<comment type="catalytic activity">
    <reaction evidence="14">
        <text>5,6-dihydrouridine(16) in tRNA + NAD(+) = uridine(16) in tRNA + NADH + H(+)</text>
        <dbReference type="Rhea" id="RHEA:53380"/>
        <dbReference type="Rhea" id="RHEA-COMP:13543"/>
        <dbReference type="Rhea" id="RHEA-COMP:13544"/>
        <dbReference type="ChEBI" id="CHEBI:15378"/>
        <dbReference type="ChEBI" id="CHEBI:57540"/>
        <dbReference type="ChEBI" id="CHEBI:57945"/>
        <dbReference type="ChEBI" id="CHEBI:65315"/>
        <dbReference type="ChEBI" id="CHEBI:74443"/>
        <dbReference type="EC" id="1.3.1.88"/>
    </reaction>
    <physiologicalReaction direction="right-to-left" evidence="14">
        <dbReference type="Rhea" id="RHEA:53382"/>
    </physiologicalReaction>
</comment>
<proteinExistence type="inferred from homology"/>